<evidence type="ECO:0000256" key="3">
    <source>
        <dbReference type="ARBA" id="ARBA00012438"/>
    </source>
</evidence>
<evidence type="ECO:0000259" key="14">
    <source>
        <dbReference type="PROSITE" id="PS50109"/>
    </source>
</evidence>
<dbReference type="SUPFAM" id="SSF55874">
    <property type="entry name" value="ATPase domain of HSP90 chaperone/DNA topoisomerase II/histidine kinase"/>
    <property type="match status" value="1"/>
</dbReference>
<evidence type="ECO:0000256" key="8">
    <source>
        <dbReference type="ARBA" id="ARBA00022777"/>
    </source>
</evidence>
<name>A0A2N3LJR6_9BACI</name>
<evidence type="ECO:0000256" key="6">
    <source>
        <dbReference type="ARBA" id="ARBA00022692"/>
    </source>
</evidence>
<dbReference type="InterPro" id="IPR003594">
    <property type="entry name" value="HATPase_dom"/>
</dbReference>
<dbReference type="PRINTS" id="PR00344">
    <property type="entry name" value="BCTRLSENSOR"/>
</dbReference>
<evidence type="ECO:0000256" key="10">
    <source>
        <dbReference type="ARBA" id="ARBA00022989"/>
    </source>
</evidence>
<dbReference type="PANTHER" id="PTHR45453:SF2">
    <property type="entry name" value="HISTIDINE KINASE"/>
    <property type="match status" value="1"/>
</dbReference>
<keyword evidence="7" id="KW-0547">Nucleotide-binding</keyword>
<dbReference type="GO" id="GO:0016036">
    <property type="term" value="P:cellular response to phosphate starvation"/>
    <property type="evidence" value="ECO:0007669"/>
    <property type="project" value="TreeGrafter"/>
</dbReference>
<proteinExistence type="predicted"/>
<dbReference type="GO" id="GO:0004721">
    <property type="term" value="F:phosphoprotein phosphatase activity"/>
    <property type="evidence" value="ECO:0007669"/>
    <property type="project" value="TreeGrafter"/>
</dbReference>
<comment type="subcellular location">
    <subcellularLocation>
        <location evidence="2">Cell membrane</location>
        <topology evidence="2">Multi-pass membrane protein</topology>
    </subcellularLocation>
</comment>
<dbReference type="InterPro" id="IPR036890">
    <property type="entry name" value="HATPase_C_sf"/>
</dbReference>
<keyword evidence="12 13" id="KW-0472">Membrane</keyword>
<dbReference type="InterPro" id="IPR004358">
    <property type="entry name" value="Sig_transdc_His_kin-like_C"/>
</dbReference>
<evidence type="ECO:0000256" key="2">
    <source>
        <dbReference type="ARBA" id="ARBA00004651"/>
    </source>
</evidence>
<dbReference type="PANTHER" id="PTHR45453">
    <property type="entry name" value="PHOSPHATE REGULON SENSOR PROTEIN PHOR"/>
    <property type="match status" value="1"/>
</dbReference>
<dbReference type="SMART" id="SM00387">
    <property type="entry name" value="HATPase_c"/>
    <property type="match status" value="1"/>
</dbReference>
<evidence type="ECO:0000256" key="5">
    <source>
        <dbReference type="ARBA" id="ARBA00022679"/>
    </source>
</evidence>
<sequence>MIRKYLMERWSWIVLFLILQLLIIFIAFIDSTIPLTSALYIVFLSCIIFFIFVSIRYQKETKFFKSLEEWETGFDMKTVVTAESPFEKIAEDSIINQAQHLKKDASLHLLSLEKEKDELLSWIHEVKTPLTAMHLIIDRIENEKLKAQLLHEWLRIHLLLDTHLHQKRIPFMENDLYIDKIDLHTLIVNEIKTLQSWCMHKGIGFEMDLKVSEVISDGKWLAFIIRQLLTNAVKYSDASDIIIKTYENNEQTFLEIQDFGRGIDPKDLPRIFDKGFTSTSDHQNHAATGMGLYLAKNAANSLHISINVDSKLGAGTTFMLCFPRQNAFHQVMSM</sequence>
<dbReference type="GO" id="GO:0005886">
    <property type="term" value="C:plasma membrane"/>
    <property type="evidence" value="ECO:0007669"/>
    <property type="project" value="UniProtKB-SubCell"/>
</dbReference>
<keyword evidence="16" id="KW-1185">Reference proteome</keyword>
<dbReference type="GO" id="GO:0005524">
    <property type="term" value="F:ATP binding"/>
    <property type="evidence" value="ECO:0007669"/>
    <property type="project" value="UniProtKB-KW"/>
</dbReference>
<comment type="caution">
    <text evidence="15">The sequence shown here is derived from an EMBL/GenBank/DDBJ whole genome shotgun (WGS) entry which is preliminary data.</text>
</comment>
<dbReference type="Pfam" id="PF02518">
    <property type="entry name" value="HATPase_c"/>
    <property type="match status" value="1"/>
</dbReference>
<dbReference type="RefSeq" id="WP_101354551.1">
    <property type="nucleotide sequence ID" value="NZ_PIQO01000008.1"/>
</dbReference>
<gene>
    <name evidence="15" type="ORF">CWO92_12515</name>
</gene>
<evidence type="ECO:0000256" key="9">
    <source>
        <dbReference type="ARBA" id="ARBA00022840"/>
    </source>
</evidence>
<evidence type="ECO:0000313" key="15">
    <source>
        <dbReference type="EMBL" id="PKR84846.1"/>
    </source>
</evidence>
<reference evidence="15 16" key="1">
    <citation type="submission" date="2017-11" db="EMBL/GenBank/DDBJ databases">
        <title>Bacillus camelliae sp. nov., isolated from pu'er tea.</title>
        <authorList>
            <person name="Niu L."/>
        </authorList>
    </citation>
    <scope>NUCLEOTIDE SEQUENCE [LARGE SCALE GENOMIC DNA]</scope>
    <source>
        <strain evidence="15 16">7578-1</strain>
    </source>
</reference>
<evidence type="ECO:0000256" key="1">
    <source>
        <dbReference type="ARBA" id="ARBA00000085"/>
    </source>
</evidence>
<evidence type="ECO:0000256" key="13">
    <source>
        <dbReference type="SAM" id="Phobius"/>
    </source>
</evidence>
<dbReference type="EMBL" id="PIQO01000008">
    <property type="protein sequence ID" value="PKR84846.1"/>
    <property type="molecule type" value="Genomic_DNA"/>
</dbReference>
<keyword evidence="9" id="KW-0067">ATP-binding</keyword>
<dbReference type="GO" id="GO:0000155">
    <property type="term" value="F:phosphorelay sensor kinase activity"/>
    <property type="evidence" value="ECO:0007669"/>
    <property type="project" value="TreeGrafter"/>
</dbReference>
<keyword evidence="11" id="KW-0902">Two-component regulatory system</keyword>
<protein>
    <recommendedName>
        <fullName evidence="3">histidine kinase</fullName>
        <ecNumber evidence="3">2.7.13.3</ecNumber>
    </recommendedName>
</protein>
<dbReference type="Gene3D" id="3.30.565.10">
    <property type="entry name" value="Histidine kinase-like ATPase, C-terminal domain"/>
    <property type="match status" value="1"/>
</dbReference>
<feature type="transmembrane region" description="Helical" evidence="13">
    <location>
        <begin position="35"/>
        <end position="55"/>
    </location>
</feature>
<comment type="catalytic activity">
    <reaction evidence="1">
        <text>ATP + protein L-histidine = ADP + protein N-phospho-L-histidine.</text>
        <dbReference type="EC" id="2.7.13.3"/>
    </reaction>
</comment>
<evidence type="ECO:0000256" key="7">
    <source>
        <dbReference type="ARBA" id="ARBA00022741"/>
    </source>
</evidence>
<keyword evidence="4" id="KW-1003">Cell membrane</keyword>
<dbReference type="AlphaFoldDB" id="A0A2N3LJR6"/>
<accession>A0A2N3LJR6</accession>
<dbReference type="PROSITE" id="PS50109">
    <property type="entry name" value="HIS_KIN"/>
    <property type="match status" value="1"/>
</dbReference>
<feature type="domain" description="Histidine kinase" evidence="14">
    <location>
        <begin position="121"/>
        <end position="326"/>
    </location>
</feature>
<dbReference type="OrthoDB" id="9780487at2"/>
<evidence type="ECO:0000313" key="16">
    <source>
        <dbReference type="Proteomes" id="UP000233440"/>
    </source>
</evidence>
<dbReference type="InterPro" id="IPR005467">
    <property type="entry name" value="His_kinase_dom"/>
</dbReference>
<dbReference type="Proteomes" id="UP000233440">
    <property type="component" value="Unassembled WGS sequence"/>
</dbReference>
<evidence type="ECO:0000256" key="12">
    <source>
        <dbReference type="ARBA" id="ARBA00023136"/>
    </source>
</evidence>
<keyword evidence="6 13" id="KW-0812">Transmembrane</keyword>
<keyword evidence="5" id="KW-0808">Transferase</keyword>
<dbReference type="InterPro" id="IPR050351">
    <property type="entry name" value="BphY/WalK/GraS-like"/>
</dbReference>
<evidence type="ECO:0000256" key="11">
    <source>
        <dbReference type="ARBA" id="ARBA00023012"/>
    </source>
</evidence>
<organism evidence="15 16">
    <name type="scientific">Heyndrickxia camelliae</name>
    <dbReference type="NCBI Taxonomy" id="1707093"/>
    <lineage>
        <taxon>Bacteria</taxon>
        <taxon>Bacillati</taxon>
        <taxon>Bacillota</taxon>
        <taxon>Bacilli</taxon>
        <taxon>Bacillales</taxon>
        <taxon>Bacillaceae</taxon>
        <taxon>Heyndrickxia</taxon>
    </lineage>
</organism>
<evidence type="ECO:0000256" key="4">
    <source>
        <dbReference type="ARBA" id="ARBA00022475"/>
    </source>
</evidence>
<keyword evidence="8 15" id="KW-0418">Kinase</keyword>
<keyword evidence="10 13" id="KW-1133">Transmembrane helix</keyword>
<feature type="transmembrane region" description="Helical" evidence="13">
    <location>
        <begin position="12"/>
        <end position="29"/>
    </location>
</feature>
<dbReference type="EC" id="2.7.13.3" evidence="3"/>